<sequence>MSSPGKSDWSPSCPFALDASNTATPTLVVVPHAYPILSVRSATSVVVGSSVVAGSLLGGSYGAVHGIQAAMLILRAQALCAEGSSDPAMSCAATLGRAPRNGVFLVTVVCTWAAW</sequence>
<proteinExistence type="predicted"/>
<reference evidence="2" key="1">
    <citation type="submission" date="2015-09" db="EMBL/GenBank/DDBJ databases">
        <authorList>
            <consortium name="Pathogen Informatics"/>
        </authorList>
    </citation>
    <scope>NUCLEOTIDE SEQUENCE [LARGE SCALE GENOMIC DNA]</scope>
    <source>
        <strain evidence="2">Lake Konstanz</strain>
    </source>
</reference>
<name>A0A0S4JJ43_BODSA</name>
<evidence type="ECO:0000313" key="2">
    <source>
        <dbReference type="Proteomes" id="UP000051952"/>
    </source>
</evidence>
<dbReference type="EMBL" id="CYKH01001791">
    <property type="protein sequence ID" value="CUG90092.1"/>
    <property type="molecule type" value="Genomic_DNA"/>
</dbReference>
<keyword evidence="2" id="KW-1185">Reference proteome</keyword>
<evidence type="ECO:0000313" key="1">
    <source>
        <dbReference type="EMBL" id="CUG90092.1"/>
    </source>
</evidence>
<gene>
    <name evidence="1" type="ORF">BSAL_24960</name>
</gene>
<accession>A0A0S4JJ43</accession>
<dbReference type="VEuPathDB" id="TriTrypDB:BSAL_24960"/>
<dbReference type="Proteomes" id="UP000051952">
    <property type="component" value="Unassembled WGS sequence"/>
</dbReference>
<organism evidence="1 2">
    <name type="scientific">Bodo saltans</name>
    <name type="common">Flagellated protozoan</name>
    <dbReference type="NCBI Taxonomy" id="75058"/>
    <lineage>
        <taxon>Eukaryota</taxon>
        <taxon>Discoba</taxon>
        <taxon>Euglenozoa</taxon>
        <taxon>Kinetoplastea</taxon>
        <taxon>Metakinetoplastina</taxon>
        <taxon>Eubodonida</taxon>
        <taxon>Bodonidae</taxon>
        <taxon>Bodo</taxon>
    </lineage>
</organism>
<dbReference type="AlphaFoldDB" id="A0A0S4JJ43"/>
<protein>
    <submittedName>
        <fullName evidence="1">GPI-anchored surface protein, putative</fullName>
    </submittedName>
</protein>